<comment type="caution">
    <text evidence="2">The sequence shown here is derived from an EMBL/GenBank/DDBJ whole genome shotgun (WGS) entry which is preliminary data.</text>
</comment>
<dbReference type="Proteomes" id="UP001430679">
    <property type="component" value="Unassembled WGS sequence"/>
</dbReference>
<protein>
    <submittedName>
        <fullName evidence="2">Uncharacterized protein</fullName>
    </submittedName>
</protein>
<keyword evidence="1" id="KW-0472">Membrane</keyword>
<keyword evidence="1" id="KW-1133">Transmembrane helix</keyword>
<accession>A0ABS8M962</accession>
<feature type="transmembrane region" description="Helical" evidence="1">
    <location>
        <begin position="12"/>
        <end position="34"/>
    </location>
</feature>
<reference evidence="2" key="1">
    <citation type="submission" date="2021-11" db="EMBL/GenBank/DDBJ databases">
        <title>Description of novel Flavobacterium species.</title>
        <authorList>
            <person name="Saticioglu I.B."/>
            <person name="Ay H."/>
            <person name="Altun S."/>
            <person name="Duman M."/>
        </authorList>
    </citation>
    <scope>NUCLEOTIDE SEQUENCE</scope>
    <source>
        <strain evidence="2">F-30</strain>
    </source>
</reference>
<gene>
    <name evidence="2" type="ORF">LNP81_02510</name>
</gene>
<feature type="transmembrane region" description="Helical" evidence="1">
    <location>
        <begin position="46"/>
        <end position="65"/>
    </location>
</feature>
<evidence type="ECO:0000313" key="3">
    <source>
        <dbReference type="Proteomes" id="UP001430679"/>
    </source>
</evidence>
<proteinExistence type="predicted"/>
<name>A0ABS8M962_9FLAO</name>
<dbReference type="RefSeq" id="WP_230033189.1">
    <property type="nucleotide sequence ID" value="NZ_JAJJMM010000001.1"/>
</dbReference>
<evidence type="ECO:0000256" key="1">
    <source>
        <dbReference type="SAM" id="Phobius"/>
    </source>
</evidence>
<keyword evidence="1" id="KW-0812">Transmembrane</keyword>
<feature type="transmembrane region" description="Helical" evidence="1">
    <location>
        <begin position="77"/>
        <end position="97"/>
    </location>
</feature>
<organism evidence="2 3">
    <name type="scientific">Flavobacterium piscisymbiosum</name>
    <dbReference type="NCBI Taxonomy" id="2893753"/>
    <lineage>
        <taxon>Bacteria</taxon>
        <taxon>Pseudomonadati</taxon>
        <taxon>Bacteroidota</taxon>
        <taxon>Flavobacteriia</taxon>
        <taxon>Flavobacteriales</taxon>
        <taxon>Flavobacteriaceae</taxon>
        <taxon>Flavobacterium</taxon>
    </lineage>
</organism>
<dbReference type="EMBL" id="JAJJMM010000001">
    <property type="protein sequence ID" value="MCC9061863.1"/>
    <property type="molecule type" value="Genomic_DNA"/>
</dbReference>
<keyword evidence="3" id="KW-1185">Reference proteome</keyword>
<feature type="transmembrane region" description="Helical" evidence="1">
    <location>
        <begin position="103"/>
        <end position="124"/>
    </location>
</feature>
<sequence length="136" mass="15730">MKEQNTDWIFLFKHWILTLLLGPVICQLIMYIIVLHPNKIVGLLEVFPLAFIFSLLFSIPTYIIYASAYNYFSKKDLPILLSKFILISIAVSGIFITSYLIKGYMWLDIAISYSISSIISGLFFKLNFKDEEENAE</sequence>
<evidence type="ECO:0000313" key="2">
    <source>
        <dbReference type="EMBL" id="MCC9061863.1"/>
    </source>
</evidence>